<dbReference type="eggNOG" id="COG1404">
    <property type="taxonomic scope" value="Bacteria"/>
</dbReference>
<dbReference type="Pfam" id="PF18962">
    <property type="entry name" value="Por_Secre_tail"/>
    <property type="match status" value="1"/>
</dbReference>
<dbReference type="Pfam" id="PF05572">
    <property type="entry name" value="Peptidase_M43"/>
    <property type="match status" value="1"/>
</dbReference>
<evidence type="ECO:0000313" key="13">
    <source>
        <dbReference type="Proteomes" id="UP000011135"/>
    </source>
</evidence>
<evidence type="ECO:0000256" key="3">
    <source>
        <dbReference type="ARBA" id="ARBA00022723"/>
    </source>
</evidence>
<evidence type="ECO:0000256" key="7">
    <source>
        <dbReference type="ARBA" id="ARBA00023049"/>
    </source>
</evidence>
<dbReference type="PANTHER" id="PTHR47466:SF1">
    <property type="entry name" value="METALLOPROTEASE MEP1 (AFU_ORTHOLOGUE AFUA_1G07730)-RELATED"/>
    <property type="match status" value="1"/>
</dbReference>
<dbReference type="GO" id="GO:0008237">
    <property type="term" value="F:metallopeptidase activity"/>
    <property type="evidence" value="ECO:0007669"/>
    <property type="project" value="UniProtKB-KW"/>
</dbReference>
<dbReference type="InterPro" id="IPR024079">
    <property type="entry name" value="MetalloPept_cat_dom_sf"/>
</dbReference>
<keyword evidence="7" id="KW-0482">Metalloprotease</keyword>
<dbReference type="RefSeq" id="WP_009583173.1">
    <property type="nucleotide sequence ID" value="NZ_AMZN01000110.1"/>
</dbReference>
<dbReference type="GO" id="GO:0006508">
    <property type="term" value="P:proteolysis"/>
    <property type="evidence" value="ECO:0007669"/>
    <property type="project" value="UniProtKB-KW"/>
</dbReference>
<dbReference type="PATRIC" id="fig|1237149.3.peg.5378"/>
<dbReference type="CDD" id="cd04275">
    <property type="entry name" value="ZnMc_pappalysin_like"/>
    <property type="match status" value="1"/>
</dbReference>
<keyword evidence="6" id="KW-0862">Zinc</keyword>
<keyword evidence="3" id="KW-0479">Metal-binding</keyword>
<dbReference type="Pfam" id="PF07705">
    <property type="entry name" value="CARDB"/>
    <property type="match status" value="1"/>
</dbReference>
<keyword evidence="8" id="KW-1015">Disulfide bond</keyword>
<dbReference type="STRING" id="1237149.C900_00263"/>
<evidence type="ECO:0000259" key="9">
    <source>
        <dbReference type="Pfam" id="PF05572"/>
    </source>
</evidence>
<evidence type="ECO:0000256" key="1">
    <source>
        <dbReference type="ARBA" id="ARBA00008721"/>
    </source>
</evidence>
<dbReference type="EMBL" id="AMZN01000110">
    <property type="protein sequence ID" value="ELR68522.1"/>
    <property type="molecule type" value="Genomic_DNA"/>
</dbReference>
<evidence type="ECO:0000256" key="2">
    <source>
        <dbReference type="ARBA" id="ARBA00022670"/>
    </source>
</evidence>
<dbReference type="Proteomes" id="UP000011135">
    <property type="component" value="Unassembled WGS sequence"/>
</dbReference>
<evidence type="ECO:0000256" key="8">
    <source>
        <dbReference type="ARBA" id="ARBA00023157"/>
    </source>
</evidence>
<evidence type="ECO:0008006" key="14">
    <source>
        <dbReference type="Google" id="ProtNLM"/>
    </source>
</evidence>
<keyword evidence="4" id="KW-0732">Signal</keyword>
<dbReference type="NCBIfam" id="TIGR04183">
    <property type="entry name" value="Por_Secre_tail"/>
    <property type="match status" value="1"/>
</dbReference>
<evidence type="ECO:0000313" key="12">
    <source>
        <dbReference type="EMBL" id="ELR68522.1"/>
    </source>
</evidence>
<reference evidence="12 13" key="1">
    <citation type="submission" date="2012-12" db="EMBL/GenBank/DDBJ databases">
        <title>Genome assembly of Fulvivirga imtechensis AK7.</title>
        <authorList>
            <person name="Nupur N."/>
            <person name="Khatri I."/>
            <person name="Kumar R."/>
            <person name="Subramanian S."/>
            <person name="Pinnaka A."/>
        </authorList>
    </citation>
    <scope>NUCLEOTIDE SEQUENCE [LARGE SCALE GENOMIC DNA]</scope>
    <source>
        <strain evidence="12 13">AK7</strain>
    </source>
</reference>
<dbReference type="GO" id="GO:0046872">
    <property type="term" value="F:metal ion binding"/>
    <property type="evidence" value="ECO:0007669"/>
    <property type="project" value="UniProtKB-KW"/>
</dbReference>
<name>L8JMA6_9BACT</name>
<dbReference type="InterPro" id="IPR008754">
    <property type="entry name" value="Peptidase_M43"/>
</dbReference>
<keyword evidence="5" id="KW-0378">Hydrolase</keyword>
<dbReference type="Gene3D" id="3.40.390.10">
    <property type="entry name" value="Collagenase (Catalytic Domain)"/>
    <property type="match status" value="1"/>
</dbReference>
<dbReference type="InterPro" id="IPR026444">
    <property type="entry name" value="Secre_tail"/>
</dbReference>
<feature type="domain" description="Secretion system C-terminal sorting" evidence="11">
    <location>
        <begin position="914"/>
        <end position="988"/>
    </location>
</feature>
<keyword evidence="13" id="KW-1185">Reference proteome</keyword>
<gene>
    <name evidence="12" type="ORF">C900_00263</name>
</gene>
<proteinExistence type="inferred from homology"/>
<dbReference type="SUPFAM" id="SSF55486">
    <property type="entry name" value="Metalloproteases ('zincins'), catalytic domain"/>
    <property type="match status" value="1"/>
</dbReference>
<feature type="domain" description="CARDB" evidence="10">
    <location>
        <begin position="343"/>
        <end position="442"/>
    </location>
</feature>
<evidence type="ECO:0000259" key="11">
    <source>
        <dbReference type="Pfam" id="PF18962"/>
    </source>
</evidence>
<evidence type="ECO:0000256" key="4">
    <source>
        <dbReference type="ARBA" id="ARBA00022729"/>
    </source>
</evidence>
<dbReference type="PANTHER" id="PTHR47466">
    <property type="match status" value="1"/>
</dbReference>
<dbReference type="NCBIfam" id="NF038128">
    <property type="entry name" value="choice_anch_J"/>
    <property type="match status" value="1"/>
</dbReference>
<sequence length="992" mass="109428">MLLSSLYFISTHTLAQRCATVEYQKLRQQANPKLENESEFEDWLKQKIEERKNASYSTSREQATVYKIPVVVHVIHNGEALGVGRNIPDAQIISQIEVLTEDFRRMNTDASNTPASFIPVAADVELEFVLAQRDPEGLPTDGIVRVNGQQSEWALTENYELKSLSYWPAEDYLNIWVADISGNYLGYAQFPVSNSLPGLENGSNSRVTDGVVIDFRTFGSKDKYPPANLVNAYNLGRTTTHEIGHYFGLRHIWGDDNGGCNGTDYVNDTPNQGGSTSGCPATSPTSCTSEDMVQNYMDYTDDACMNLFTSGQKTRIRTILDNSPRRASLKASKGAIAPVVVSNDLGIRKIINPGDFACSGSFTPSLQIRNYGDNAITSFQITLTLDGAPVETASFSTNLDPLEIDVVEFSPINISTGDHTLHFAVTQVNGTADGNTENDESSRLVTVPAISAMPITDNFNTLTPGEVPSSLDILNPDGLYTWETTNADGGNISLFVNFYDYEIEGEYDTLLSPVFDLTTVPFGIVAFDRAYAKYPTVSDEGLIVALSTNCGKSFDHILYEAYGDALATVPQQSAEYKPAAPSDWKRESIILGEFQGMSGIRVAFISKNGYGNNLYLDNILIDGEADTTKLKDLAILSLITPSVVSCSKDAQPVTPVIQVKNDGYTTENEINLTYQFDDGKLMTASFNITLAPGAIANLPLAEMSFDAGEHSYVVNLNNSNDNDLSNDEISGRFYINNEKDFIPIKENFEDFDQSNWVIISNDEPTTWQTIKTNKGTSLFLDSENYTGAGQDEWLVSPVLDFSSSQEATLSFNIAYSYVENTKDGLTVLVSTDCGVTYEDVIFSKYGEDLHTGTFTGAPESDSVWSKIDINMINYVDEENLRIAFISTNSNGGNIYLDNIQIFVTDHLVSGDNVIYPNPSLDGSFNVTFDLPEKETVEIIIYDRKGQIITRNTFENTLNQTYSFNYENQAPGIYFVKVVSKSSSYVKRIALFP</sequence>
<accession>L8JMA6</accession>
<dbReference type="OrthoDB" id="6278496at2"/>
<dbReference type="Gene3D" id="2.60.120.200">
    <property type="match status" value="2"/>
</dbReference>
<dbReference type="Gene3D" id="2.60.40.10">
    <property type="entry name" value="Immunoglobulins"/>
    <property type="match status" value="1"/>
</dbReference>
<organism evidence="12 13">
    <name type="scientific">Fulvivirga imtechensis AK7</name>
    <dbReference type="NCBI Taxonomy" id="1237149"/>
    <lineage>
        <taxon>Bacteria</taxon>
        <taxon>Pseudomonadati</taxon>
        <taxon>Bacteroidota</taxon>
        <taxon>Cytophagia</taxon>
        <taxon>Cytophagales</taxon>
        <taxon>Fulvivirgaceae</taxon>
        <taxon>Fulvivirga</taxon>
    </lineage>
</organism>
<evidence type="ECO:0000256" key="6">
    <source>
        <dbReference type="ARBA" id="ARBA00022833"/>
    </source>
</evidence>
<keyword evidence="2" id="KW-0645">Protease</keyword>
<dbReference type="eggNOG" id="COG3291">
    <property type="taxonomic scope" value="Bacteria"/>
</dbReference>
<evidence type="ECO:0000259" key="10">
    <source>
        <dbReference type="Pfam" id="PF07705"/>
    </source>
</evidence>
<dbReference type="InterPro" id="IPR011635">
    <property type="entry name" value="CARDB"/>
</dbReference>
<protein>
    <recommendedName>
        <fullName evidence="14">Peptidase M43 pregnancy-associated plasma-A domain-containing protein</fullName>
    </recommendedName>
</protein>
<dbReference type="InterPro" id="IPR013783">
    <property type="entry name" value="Ig-like_fold"/>
</dbReference>
<feature type="domain" description="Peptidase M43 pregnancy-associated plasma-A" evidence="9">
    <location>
        <begin position="234"/>
        <end position="321"/>
    </location>
</feature>
<comment type="similarity">
    <text evidence="1">Belongs to the peptidase M43B family.</text>
</comment>
<evidence type="ECO:0000256" key="5">
    <source>
        <dbReference type="ARBA" id="ARBA00022801"/>
    </source>
</evidence>
<dbReference type="AlphaFoldDB" id="L8JMA6"/>
<comment type="caution">
    <text evidence="12">The sequence shown here is derived from an EMBL/GenBank/DDBJ whole genome shotgun (WGS) entry which is preliminary data.</text>
</comment>